<reference evidence="2 3" key="1">
    <citation type="journal article" date="2019" name="Mol. Biol. Evol.">
        <title>Blast fungal genomes show frequent chromosomal changes, gene gains and losses, and effector gene turnover.</title>
        <authorList>
            <person name="Gomez Luciano L.B."/>
            <person name="Jason Tsai I."/>
            <person name="Chuma I."/>
            <person name="Tosa Y."/>
            <person name="Chen Y.H."/>
            <person name="Li J.Y."/>
            <person name="Li M.Y."/>
            <person name="Jade Lu M.Y."/>
            <person name="Nakayashiki H."/>
            <person name="Li W.H."/>
        </authorList>
    </citation>
    <scope>NUCLEOTIDE SEQUENCE [LARGE SCALE GENOMIC DNA]</scope>
    <source>
        <strain evidence="2">MZ5-1-6</strain>
    </source>
</reference>
<proteinExistence type="predicted"/>
<dbReference type="AlphaFoldDB" id="A0A4P7N3W2"/>
<dbReference type="InterPro" id="IPR055481">
    <property type="entry name" value="DUF7053"/>
</dbReference>
<dbReference type="Pfam" id="PF23155">
    <property type="entry name" value="DUF7053"/>
    <property type="match status" value="1"/>
</dbReference>
<dbReference type="OMA" id="LWDSNVE"/>
<dbReference type="VEuPathDB" id="FungiDB:M_BR32_EuGene_00090541"/>
<organism evidence="2 3">
    <name type="scientific">Pyricularia oryzae</name>
    <name type="common">Rice blast fungus</name>
    <name type="synonym">Magnaporthe oryzae</name>
    <dbReference type="NCBI Taxonomy" id="318829"/>
    <lineage>
        <taxon>Eukaryota</taxon>
        <taxon>Fungi</taxon>
        <taxon>Dikarya</taxon>
        <taxon>Ascomycota</taxon>
        <taxon>Pezizomycotina</taxon>
        <taxon>Sordariomycetes</taxon>
        <taxon>Sordariomycetidae</taxon>
        <taxon>Magnaporthales</taxon>
        <taxon>Pyriculariaceae</taxon>
        <taxon>Pyricularia</taxon>
    </lineage>
</organism>
<dbReference type="EMBL" id="CP034204">
    <property type="protein sequence ID" value="QBZ54614.1"/>
    <property type="molecule type" value="Genomic_DNA"/>
</dbReference>
<name>A0A4P7N3W2_PYROR</name>
<protein>
    <recommendedName>
        <fullName evidence="1">DUF7053 domain-containing protein</fullName>
    </recommendedName>
</protein>
<dbReference type="PANTHER" id="PTHR38117">
    <property type="entry name" value="NACHT AND WD40 DOMAIN PROTEIN"/>
    <property type="match status" value="1"/>
</dbReference>
<accession>A0A4P7N3W2</accession>
<evidence type="ECO:0000313" key="3">
    <source>
        <dbReference type="Proteomes" id="UP000294847"/>
    </source>
</evidence>
<evidence type="ECO:0000259" key="1">
    <source>
        <dbReference type="Pfam" id="PF23155"/>
    </source>
</evidence>
<gene>
    <name evidence="2" type="ORF">PoMZ_10320</name>
</gene>
<feature type="domain" description="DUF7053" evidence="1">
    <location>
        <begin position="8"/>
        <end position="181"/>
    </location>
</feature>
<dbReference type="PANTHER" id="PTHR38117:SF1">
    <property type="entry name" value="DUF3074 DOMAIN-CONTAINING PROTEIN"/>
    <property type="match status" value="1"/>
</dbReference>
<dbReference type="Proteomes" id="UP000294847">
    <property type="component" value="Chromosome 1"/>
</dbReference>
<evidence type="ECO:0000313" key="2">
    <source>
        <dbReference type="EMBL" id="QBZ54614.1"/>
    </source>
</evidence>
<sequence>MSSLFTGTTQFAHKSKLPAGATKASGIAMLHDHAFYLECDPHLVKSSELDATKAASLKKTSKLPKGIEAVSETKYYEVHDLVHNLPGGMWDSNVVSSYEMTNTPEGVFVRIRSPMSVVMDTYWTIREMPAGEVAENGDKTPGGLAIVEEITISAPRLVVGIVKGLCEGGWKQIHDKMLARFEPEGKATAAASTAAPAAAAPA</sequence>